<evidence type="ECO:0000313" key="2">
    <source>
        <dbReference type="EMBL" id="TSJ66039.1"/>
    </source>
</evidence>
<dbReference type="EMBL" id="VMHE01000006">
    <property type="protein sequence ID" value="TSJ66039.1"/>
    <property type="molecule type" value="Genomic_DNA"/>
</dbReference>
<keyword evidence="1" id="KW-0812">Transmembrane</keyword>
<sequence>MVQTINFKRLKFYIDIVGISSLLVFIGLIIKNGYVNEFEVGFQLTGISLYIGAPLFLVTIFCGISSEVLKRHIKNEVHTS</sequence>
<gene>
    <name evidence="2" type="ORF">FPQ13_05600</name>
</gene>
<reference evidence="2 3" key="1">
    <citation type="submission" date="2019-07" db="EMBL/GenBank/DDBJ databases">
        <title>Allobacillus sp. nov. SKP isolated from shrimp paste of Euphausiacea.</title>
        <authorList>
            <person name="Kanchanasin P."/>
            <person name="Tanasupawat S."/>
            <person name="Shi W."/>
            <person name="Wu L."/>
            <person name="Ma J."/>
        </authorList>
    </citation>
    <scope>NUCLEOTIDE SEQUENCE [LARGE SCALE GENOMIC DNA]</scope>
    <source>
        <strain evidence="2 3">SKP4-8</strain>
    </source>
</reference>
<keyword evidence="1" id="KW-0472">Membrane</keyword>
<organism evidence="2 3">
    <name type="scientific">Allobacillus salarius</name>
    <dbReference type="NCBI Taxonomy" id="1955272"/>
    <lineage>
        <taxon>Bacteria</taxon>
        <taxon>Bacillati</taxon>
        <taxon>Bacillota</taxon>
        <taxon>Bacilli</taxon>
        <taxon>Bacillales</taxon>
        <taxon>Bacillaceae</taxon>
        <taxon>Allobacillus</taxon>
    </lineage>
</organism>
<dbReference type="RefSeq" id="WP_144088341.1">
    <property type="nucleotide sequence ID" value="NZ_VMHE01000006.1"/>
</dbReference>
<comment type="caution">
    <text evidence="2">The sequence shown here is derived from an EMBL/GenBank/DDBJ whole genome shotgun (WGS) entry which is preliminary data.</text>
</comment>
<dbReference type="AlphaFoldDB" id="A0A556PNW6"/>
<feature type="transmembrane region" description="Helical" evidence="1">
    <location>
        <begin position="42"/>
        <end position="64"/>
    </location>
</feature>
<protein>
    <submittedName>
        <fullName evidence="2">Uncharacterized protein</fullName>
    </submittedName>
</protein>
<proteinExistence type="predicted"/>
<evidence type="ECO:0000256" key="1">
    <source>
        <dbReference type="SAM" id="Phobius"/>
    </source>
</evidence>
<accession>A0A556PNW6</accession>
<keyword evidence="3" id="KW-1185">Reference proteome</keyword>
<feature type="transmembrane region" description="Helical" evidence="1">
    <location>
        <begin position="12"/>
        <end position="30"/>
    </location>
</feature>
<keyword evidence="1" id="KW-1133">Transmembrane helix</keyword>
<dbReference type="Proteomes" id="UP000316425">
    <property type="component" value="Unassembled WGS sequence"/>
</dbReference>
<evidence type="ECO:0000313" key="3">
    <source>
        <dbReference type="Proteomes" id="UP000316425"/>
    </source>
</evidence>
<name>A0A556PNW6_9BACI</name>